<keyword evidence="4" id="KW-0337">GPI-anchor biosynthesis</keyword>
<evidence type="ECO:0000256" key="3">
    <source>
        <dbReference type="ARBA" id="ARBA00010026"/>
    </source>
</evidence>
<evidence type="ECO:0000256" key="4">
    <source>
        <dbReference type="ARBA" id="ARBA00022502"/>
    </source>
</evidence>
<comment type="similarity">
    <text evidence="3">Belongs to the PIGU family.</text>
</comment>
<evidence type="ECO:0000256" key="8">
    <source>
        <dbReference type="ARBA" id="ARBA00023136"/>
    </source>
</evidence>
<accession>A0A2C5Y7A3</accession>
<dbReference type="OrthoDB" id="549017at2759"/>
<dbReference type="AlphaFoldDB" id="A0A2C5Y7A3"/>
<keyword evidence="7 9" id="KW-1133">Transmembrane helix</keyword>
<dbReference type="GO" id="GO:0016255">
    <property type="term" value="P:attachment of GPI anchor to protein"/>
    <property type="evidence" value="ECO:0007669"/>
    <property type="project" value="InterPro"/>
</dbReference>
<feature type="transmembrane region" description="Helical" evidence="9">
    <location>
        <begin position="380"/>
        <end position="404"/>
    </location>
</feature>
<protein>
    <recommendedName>
        <fullName evidence="12">GPI transamidase subunit PIG-U</fullName>
    </recommendedName>
</protein>
<keyword evidence="5 9" id="KW-0812">Transmembrane</keyword>
<evidence type="ECO:0008006" key="12">
    <source>
        <dbReference type="Google" id="ProtNLM"/>
    </source>
</evidence>
<evidence type="ECO:0000256" key="9">
    <source>
        <dbReference type="SAM" id="Phobius"/>
    </source>
</evidence>
<proteinExistence type="inferred from homology"/>
<dbReference type="EMBL" id="NJET01000052">
    <property type="protein sequence ID" value="PHH63320.1"/>
    <property type="molecule type" value="Genomic_DNA"/>
</dbReference>
<evidence type="ECO:0000256" key="5">
    <source>
        <dbReference type="ARBA" id="ARBA00022692"/>
    </source>
</evidence>
<dbReference type="Pfam" id="PF06728">
    <property type="entry name" value="PIG-U"/>
    <property type="match status" value="1"/>
</dbReference>
<dbReference type="PANTHER" id="PTHR13121">
    <property type="entry name" value="GPI TRANSAMIDASE COMPONENT PIG-U"/>
    <property type="match status" value="1"/>
</dbReference>
<reference evidence="10 11" key="1">
    <citation type="submission" date="2017-06" db="EMBL/GenBank/DDBJ databases">
        <title>Ant-infecting Ophiocordyceps genomes reveal a high diversity of potential behavioral manipulation genes and a possible major role for enterotoxins.</title>
        <authorList>
            <person name="De Bekker C."/>
            <person name="Evans H.C."/>
            <person name="Brachmann A."/>
            <person name="Hughes D.P."/>
        </authorList>
    </citation>
    <scope>NUCLEOTIDE SEQUENCE [LARGE SCALE GENOMIC DNA]</scope>
    <source>
        <strain evidence="10 11">Map64</strain>
    </source>
</reference>
<dbReference type="PANTHER" id="PTHR13121:SF0">
    <property type="entry name" value="PHOSPHATIDYLINOSITOL GLYCAN ANCHOR BIOSYNTHESIS CLASS U PROTEIN"/>
    <property type="match status" value="1"/>
</dbReference>
<gene>
    <name evidence="10" type="ORF">CDD81_6094</name>
</gene>
<feature type="transmembrane region" description="Helical" evidence="9">
    <location>
        <begin position="306"/>
        <end position="324"/>
    </location>
</feature>
<dbReference type="GO" id="GO:0006506">
    <property type="term" value="P:GPI anchor biosynthetic process"/>
    <property type="evidence" value="ECO:0007669"/>
    <property type="project" value="UniProtKB-UniPathway"/>
</dbReference>
<evidence type="ECO:0000256" key="2">
    <source>
        <dbReference type="ARBA" id="ARBA00004687"/>
    </source>
</evidence>
<dbReference type="GO" id="GO:0042765">
    <property type="term" value="C:GPI-anchor transamidase complex"/>
    <property type="evidence" value="ECO:0007669"/>
    <property type="project" value="InterPro"/>
</dbReference>
<keyword evidence="11" id="KW-1185">Reference proteome</keyword>
<feature type="transmembrane region" description="Helical" evidence="9">
    <location>
        <begin position="215"/>
        <end position="240"/>
    </location>
</feature>
<comment type="subcellular location">
    <subcellularLocation>
        <location evidence="1">Endoplasmic reticulum membrane</location>
        <topology evidence="1">Multi-pass membrane protein</topology>
    </subcellularLocation>
</comment>
<evidence type="ECO:0000256" key="1">
    <source>
        <dbReference type="ARBA" id="ARBA00004477"/>
    </source>
</evidence>
<dbReference type="Proteomes" id="UP000226192">
    <property type="component" value="Unassembled WGS sequence"/>
</dbReference>
<dbReference type="InterPro" id="IPR009600">
    <property type="entry name" value="PIG-U"/>
</dbReference>
<evidence type="ECO:0000256" key="7">
    <source>
        <dbReference type="ARBA" id="ARBA00022989"/>
    </source>
</evidence>
<evidence type="ECO:0000313" key="11">
    <source>
        <dbReference type="Proteomes" id="UP000226192"/>
    </source>
</evidence>
<name>A0A2C5Y7A3_9HYPO</name>
<feature type="transmembrane region" description="Helical" evidence="9">
    <location>
        <begin position="183"/>
        <end position="203"/>
    </location>
</feature>
<comment type="pathway">
    <text evidence="2">Glycolipid biosynthesis; glycosylphosphatidylinositol-anchor biosynthesis.</text>
</comment>
<feature type="transmembrane region" description="Helical" evidence="9">
    <location>
        <begin position="279"/>
        <end position="300"/>
    </location>
</feature>
<feature type="transmembrane region" description="Helical" evidence="9">
    <location>
        <begin position="345"/>
        <end position="368"/>
    </location>
</feature>
<evidence type="ECO:0000256" key="6">
    <source>
        <dbReference type="ARBA" id="ARBA00022824"/>
    </source>
</evidence>
<comment type="caution">
    <text evidence="10">The sequence shown here is derived from an EMBL/GenBank/DDBJ whole genome shotgun (WGS) entry which is preliminary data.</text>
</comment>
<dbReference type="STRING" id="1399860.A0A2C5Y7A3"/>
<dbReference type="UniPathway" id="UPA00196"/>
<sequence>MSPLRRDRAGVYFGAALLRLVLTLAFPGLPNLLTGRVEISTPVTSFKRLQEGLFLYNHNVSPYDGGIFHQAPLLLPLFSLLPDVRKWPICTSLLYILVDILTADALANIADSGEAGQSKLFASARRAKRASGPIAAAAFLFNPFTVATCIGRSTSVFTSCAILHAVARAIHGYPLSAMVAISFASYLSMYPLLLLPPLILLAYDRQPAHRSTSCVFRFAARCLGVAAGCLALLLAMSYFLAGGSFDFLARTYGIQLTLSDLTPNVGLWWYFFIEMFDPFRAFFLAVFWLHLASYVSGLSIRLRSQPLAVITILLGIFAIFKPYPSISDTSLFLAMMPLYRHVYPLMRYTFIASATILYSSFLGPAFYYLWIYAGSGNANFFYAITLVWSLGQSLLVSDLTFAVLRDEWEVQRPEMVGKEVKQI</sequence>
<organism evidence="10 11">
    <name type="scientific">Ophiocordyceps australis</name>
    <dbReference type="NCBI Taxonomy" id="1399860"/>
    <lineage>
        <taxon>Eukaryota</taxon>
        <taxon>Fungi</taxon>
        <taxon>Dikarya</taxon>
        <taxon>Ascomycota</taxon>
        <taxon>Pezizomycotina</taxon>
        <taxon>Sordariomycetes</taxon>
        <taxon>Hypocreomycetidae</taxon>
        <taxon>Hypocreales</taxon>
        <taxon>Ophiocordycipitaceae</taxon>
        <taxon>Ophiocordyceps</taxon>
    </lineage>
</organism>
<keyword evidence="6" id="KW-0256">Endoplasmic reticulum</keyword>
<keyword evidence="8 9" id="KW-0472">Membrane</keyword>
<evidence type="ECO:0000313" key="10">
    <source>
        <dbReference type="EMBL" id="PHH63320.1"/>
    </source>
</evidence>